<evidence type="ECO:0000313" key="2">
    <source>
        <dbReference type="EMBL" id="CAA9355080.1"/>
    </source>
</evidence>
<evidence type="ECO:0000256" key="1">
    <source>
        <dbReference type="SAM" id="MobiDB-lite"/>
    </source>
</evidence>
<name>A0A6J4MCR9_9BACT</name>
<feature type="compositionally biased region" description="Basic and acidic residues" evidence="1">
    <location>
        <begin position="1"/>
        <end position="19"/>
    </location>
</feature>
<dbReference type="EMBL" id="CADCTX010000855">
    <property type="protein sequence ID" value="CAA9355080.1"/>
    <property type="molecule type" value="Genomic_DNA"/>
</dbReference>
<protein>
    <recommendedName>
        <fullName evidence="3">CsbD-like domain-containing protein</fullName>
    </recommendedName>
</protein>
<evidence type="ECO:0008006" key="3">
    <source>
        <dbReference type="Google" id="ProtNLM"/>
    </source>
</evidence>
<accession>A0A6J4MCR9</accession>
<dbReference type="AlphaFoldDB" id="A0A6J4MCR9"/>
<gene>
    <name evidence="2" type="ORF">AVDCRST_MAG40-3114</name>
</gene>
<proteinExistence type="predicted"/>
<sequence>MERSRHDLEGKADRIEGKAQQRVGDAQSDLERVEDTRRGDGR</sequence>
<reference evidence="2" key="1">
    <citation type="submission" date="2020-02" db="EMBL/GenBank/DDBJ databases">
        <authorList>
            <person name="Meier V. D."/>
        </authorList>
    </citation>
    <scope>NUCLEOTIDE SEQUENCE</scope>
    <source>
        <strain evidence="2">AVDCRST_MAG40</strain>
    </source>
</reference>
<feature type="compositionally biased region" description="Basic and acidic residues" evidence="1">
    <location>
        <begin position="29"/>
        <end position="42"/>
    </location>
</feature>
<organism evidence="2">
    <name type="scientific">uncultured Gemmatimonadaceae bacterium</name>
    <dbReference type="NCBI Taxonomy" id="246130"/>
    <lineage>
        <taxon>Bacteria</taxon>
        <taxon>Pseudomonadati</taxon>
        <taxon>Gemmatimonadota</taxon>
        <taxon>Gemmatimonadia</taxon>
        <taxon>Gemmatimonadales</taxon>
        <taxon>Gemmatimonadaceae</taxon>
        <taxon>environmental samples</taxon>
    </lineage>
</organism>
<feature type="region of interest" description="Disordered" evidence="1">
    <location>
        <begin position="1"/>
        <end position="42"/>
    </location>
</feature>